<feature type="transmembrane region" description="Helical" evidence="8">
    <location>
        <begin position="286"/>
        <end position="316"/>
    </location>
</feature>
<evidence type="ECO:0000256" key="6">
    <source>
        <dbReference type="ARBA" id="ARBA00023136"/>
    </source>
</evidence>
<name>A0A8E6F0R1_9BACT</name>
<dbReference type="Pfam" id="PF00909">
    <property type="entry name" value="Ammonium_transp"/>
    <property type="match status" value="1"/>
</dbReference>
<feature type="transmembrane region" description="Helical" evidence="8">
    <location>
        <begin position="35"/>
        <end position="54"/>
    </location>
</feature>
<keyword evidence="6 8" id="KW-0472">Membrane</keyword>
<keyword evidence="3 8" id="KW-0813">Transport</keyword>
<comment type="similarity">
    <text evidence="2 8">Belongs to the ammonia transporter channel (TC 1.A.11.2) family.</text>
</comment>
<feature type="transmembrane region" description="Helical" evidence="8">
    <location>
        <begin position="467"/>
        <end position="489"/>
    </location>
</feature>
<dbReference type="AlphaFoldDB" id="A0A8E6F0R1"/>
<dbReference type="Proteomes" id="UP000676194">
    <property type="component" value="Chromosome"/>
</dbReference>
<feature type="coiled-coil region" evidence="9">
    <location>
        <begin position="419"/>
        <end position="446"/>
    </location>
</feature>
<dbReference type="NCBIfam" id="TIGR00836">
    <property type="entry name" value="amt"/>
    <property type="match status" value="1"/>
</dbReference>
<keyword evidence="4 8" id="KW-0812">Transmembrane</keyword>
<dbReference type="InterPro" id="IPR024041">
    <property type="entry name" value="NH4_transpt_AmtB-like_dom"/>
</dbReference>
<dbReference type="GO" id="GO:0005886">
    <property type="term" value="C:plasma membrane"/>
    <property type="evidence" value="ECO:0007669"/>
    <property type="project" value="UniProtKB-SubCell"/>
</dbReference>
<reference evidence="11" key="1">
    <citation type="submission" date="2021-05" db="EMBL/GenBank/DDBJ databases">
        <title>Complete genome sequence of the cellulolytic planctomycete Telmatocola sphagniphila SP2T and characterization of the first cellulase from planctomycetes.</title>
        <authorList>
            <person name="Rakitin A.L."/>
            <person name="Beletsky A.V."/>
            <person name="Naumoff D.G."/>
            <person name="Kulichevskaya I.S."/>
            <person name="Mardanov A.V."/>
            <person name="Ravin N.V."/>
            <person name="Dedysh S.N."/>
        </authorList>
    </citation>
    <scope>NUCLEOTIDE SEQUENCE</scope>
    <source>
        <strain evidence="11">SP2T</strain>
    </source>
</reference>
<keyword evidence="12" id="KW-1185">Reference proteome</keyword>
<dbReference type="Gene3D" id="1.10.3430.10">
    <property type="entry name" value="Ammonium transporter AmtB like domains"/>
    <property type="match status" value="2"/>
</dbReference>
<feature type="transmembrane region" description="Helical" evidence="8">
    <location>
        <begin position="183"/>
        <end position="204"/>
    </location>
</feature>
<keyword evidence="9" id="KW-0175">Coiled coil</keyword>
<dbReference type="GO" id="GO:0008519">
    <property type="term" value="F:ammonium channel activity"/>
    <property type="evidence" value="ECO:0007669"/>
    <property type="project" value="InterPro"/>
</dbReference>
<evidence type="ECO:0000259" key="10">
    <source>
        <dbReference type="Pfam" id="PF00909"/>
    </source>
</evidence>
<evidence type="ECO:0000256" key="2">
    <source>
        <dbReference type="ARBA" id="ARBA00005887"/>
    </source>
</evidence>
<keyword evidence="5 8" id="KW-1133">Transmembrane helix</keyword>
<organism evidence="11 12">
    <name type="scientific">Telmatocola sphagniphila</name>
    <dbReference type="NCBI Taxonomy" id="1123043"/>
    <lineage>
        <taxon>Bacteria</taxon>
        <taxon>Pseudomonadati</taxon>
        <taxon>Planctomycetota</taxon>
        <taxon>Planctomycetia</taxon>
        <taxon>Gemmatales</taxon>
        <taxon>Gemmataceae</taxon>
    </lineage>
</organism>
<comment type="subcellular location">
    <subcellularLocation>
        <location evidence="8">Cell membrane</location>
        <topology evidence="8">Multi-pass membrane protein</topology>
    </subcellularLocation>
    <subcellularLocation>
        <location evidence="1">Membrane</location>
        <topology evidence="1">Multi-pass membrane protein</topology>
    </subcellularLocation>
</comment>
<accession>A0A8E6F0R1</accession>
<protein>
    <recommendedName>
        <fullName evidence="8">Ammonium transporter</fullName>
    </recommendedName>
</protein>
<evidence type="ECO:0000256" key="8">
    <source>
        <dbReference type="RuleBase" id="RU362002"/>
    </source>
</evidence>
<keyword evidence="7 8" id="KW-0924">Ammonia transport</keyword>
<evidence type="ECO:0000313" key="11">
    <source>
        <dbReference type="EMBL" id="QVL34826.1"/>
    </source>
</evidence>
<dbReference type="EMBL" id="CP074694">
    <property type="protein sequence ID" value="QVL34826.1"/>
    <property type="molecule type" value="Genomic_DNA"/>
</dbReference>
<dbReference type="InterPro" id="IPR029020">
    <property type="entry name" value="Ammonium/urea_transptr"/>
</dbReference>
<feature type="transmembrane region" description="Helical" evidence="8">
    <location>
        <begin position="249"/>
        <end position="274"/>
    </location>
</feature>
<proteinExistence type="inferred from homology"/>
<dbReference type="InterPro" id="IPR001905">
    <property type="entry name" value="Ammonium_transpt"/>
</dbReference>
<dbReference type="KEGG" id="tsph:KIH39_02875"/>
<evidence type="ECO:0000313" key="12">
    <source>
        <dbReference type="Proteomes" id="UP000676194"/>
    </source>
</evidence>
<dbReference type="PANTHER" id="PTHR43029:SF10">
    <property type="entry name" value="AMMONIUM TRANSPORTER MEP2"/>
    <property type="match status" value="1"/>
</dbReference>
<evidence type="ECO:0000256" key="7">
    <source>
        <dbReference type="ARBA" id="ARBA00023177"/>
    </source>
</evidence>
<feature type="transmembrane region" description="Helical" evidence="8">
    <location>
        <begin position="336"/>
        <end position="356"/>
    </location>
</feature>
<dbReference type="SUPFAM" id="SSF111352">
    <property type="entry name" value="Ammonium transporter"/>
    <property type="match status" value="1"/>
</dbReference>
<feature type="domain" description="Ammonium transporter AmtB-like" evidence="10">
    <location>
        <begin position="1"/>
        <end position="362"/>
    </location>
</feature>
<feature type="transmembrane region" description="Helical" evidence="8">
    <location>
        <begin position="216"/>
        <end position="237"/>
    </location>
</feature>
<feature type="transmembrane region" description="Helical" evidence="8">
    <location>
        <begin position="100"/>
        <end position="119"/>
    </location>
</feature>
<evidence type="ECO:0000256" key="4">
    <source>
        <dbReference type="ARBA" id="ARBA00022692"/>
    </source>
</evidence>
<evidence type="ECO:0000256" key="5">
    <source>
        <dbReference type="ARBA" id="ARBA00022989"/>
    </source>
</evidence>
<evidence type="ECO:0000256" key="9">
    <source>
        <dbReference type="SAM" id="Coils"/>
    </source>
</evidence>
<gene>
    <name evidence="11" type="ORF">KIH39_02875</name>
</gene>
<feature type="transmembrane region" description="Helical" evidence="8">
    <location>
        <begin position="131"/>
        <end position="151"/>
    </location>
</feature>
<dbReference type="PANTHER" id="PTHR43029">
    <property type="entry name" value="AMMONIUM TRANSPORTER MEP2"/>
    <property type="match status" value="1"/>
</dbReference>
<feature type="transmembrane region" description="Helical" evidence="8">
    <location>
        <begin position="6"/>
        <end position="23"/>
    </location>
</feature>
<evidence type="ECO:0000256" key="1">
    <source>
        <dbReference type="ARBA" id="ARBA00004141"/>
    </source>
</evidence>
<sequence>MLISSALVMLMVPGLALFYGGMVRKKNILATMMQSYAALAIVGLYWVMCGYGLAFGPSINFFKVSFWGVSEGGLVGWHPDLFFLRGIAPDQKLPGNGITVYLHCMFQGMFAIITPALISGALAERIRFWPFCIYMILWVTVVYCPLAHMVWANDFFYDDPLDEAKGLGGSPIGFLGKLGALDFAGGTVVHIAAGTAGLACALVLRRRLGYPKTVVHPNSMVLTLLGAGLLWFGWFGFNGGSALNSSPLAGSAFAATQAAAAAAGLSWIFVEWLFKGKPTALGMASGIVAGLVAVTPASGFVFIWGGVAIGVLAGVLCYFAVSLKGLFGYDDSLDAFGVHAVGGFLGAILTGFFCYAQIQPASADGYFAVPSVLAAGPVLDEKIKKVEADLPAIKKAAEAADAELTKAGDKADDKLKESTAVAKGKLSRLEAKLEGLKKDKETNTKAVESYKKDNIGPMTQVMKQVKAACLSAGFAFVASLLLAILVQILTLGNFTTSAKEETEGLDHTEHGEVGFDFGLGIESSTSGMGEPKAAKMPPGGKRFSIEIEGTENGSLMKAWSELCVPQTGAVDADFKAVYPHVTTVQGTKFYFRGGDSKKIASHLSALFKKKLGKPVTVKINET</sequence>
<evidence type="ECO:0000256" key="3">
    <source>
        <dbReference type="ARBA" id="ARBA00022448"/>
    </source>
</evidence>